<accession>A0A0F9EUQ4</accession>
<protein>
    <submittedName>
        <fullName evidence="1">Uncharacterized protein</fullName>
    </submittedName>
</protein>
<gene>
    <name evidence="1" type="ORF">LCGC14_2031820</name>
</gene>
<organism evidence="1">
    <name type="scientific">marine sediment metagenome</name>
    <dbReference type="NCBI Taxonomy" id="412755"/>
    <lineage>
        <taxon>unclassified sequences</taxon>
        <taxon>metagenomes</taxon>
        <taxon>ecological metagenomes</taxon>
    </lineage>
</organism>
<comment type="caution">
    <text evidence="1">The sequence shown here is derived from an EMBL/GenBank/DDBJ whole genome shotgun (WGS) entry which is preliminary data.</text>
</comment>
<dbReference type="AlphaFoldDB" id="A0A0F9EUQ4"/>
<dbReference type="EMBL" id="LAZR01023661">
    <property type="protein sequence ID" value="KKL77744.1"/>
    <property type="molecule type" value="Genomic_DNA"/>
</dbReference>
<name>A0A0F9EUQ4_9ZZZZ</name>
<sequence length="141" mass="15430">MQQEQRPPNRIGHTEAFVQKVRHVSTPSWPAGLIQQLLKFRFPIAGQLGGLAGGLLGPQRADAIVAIGIHPALNESAAAIEAKANLRLAQTFQGQQDRAIPIPLFGVWFLSDQLTKGHKFLWAMQRYLHDGFLSDGGITAE</sequence>
<evidence type="ECO:0000313" key="1">
    <source>
        <dbReference type="EMBL" id="KKL77744.1"/>
    </source>
</evidence>
<proteinExistence type="predicted"/>
<reference evidence="1" key="1">
    <citation type="journal article" date="2015" name="Nature">
        <title>Complex archaea that bridge the gap between prokaryotes and eukaryotes.</title>
        <authorList>
            <person name="Spang A."/>
            <person name="Saw J.H."/>
            <person name="Jorgensen S.L."/>
            <person name="Zaremba-Niedzwiedzka K."/>
            <person name="Martijn J."/>
            <person name="Lind A.E."/>
            <person name="van Eijk R."/>
            <person name="Schleper C."/>
            <person name="Guy L."/>
            <person name="Ettema T.J."/>
        </authorList>
    </citation>
    <scope>NUCLEOTIDE SEQUENCE</scope>
</reference>